<evidence type="ECO:0000313" key="2">
    <source>
        <dbReference type="Proteomes" id="UP001519343"/>
    </source>
</evidence>
<keyword evidence="2" id="KW-1185">Reference proteome</keyword>
<protein>
    <submittedName>
        <fullName evidence="1">Uncharacterized protein</fullName>
    </submittedName>
</protein>
<proteinExistence type="predicted"/>
<dbReference type="RefSeq" id="WP_209809940.1">
    <property type="nucleotide sequence ID" value="NZ_JAGGKT010000004.1"/>
</dbReference>
<evidence type="ECO:0000313" key="1">
    <source>
        <dbReference type="EMBL" id="MBP1931860.1"/>
    </source>
</evidence>
<gene>
    <name evidence="1" type="ORF">J2Z37_001861</name>
</gene>
<dbReference type="Proteomes" id="UP001519343">
    <property type="component" value="Unassembled WGS sequence"/>
</dbReference>
<comment type="caution">
    <text evidence="1">The sequence shown here is derived from an EMBL/GenBank/DDBJ whole genome shotgun (WGS) entry which is preliminary data.</text>
</comment>
<reference evidence="1 2" key="1">
    <citation type="submission" date="2021-03" db="EMBL/GenBank/DDBJ databases">
        <title>Genomic Encyclopedia of Type Strains, Phase IV (KMG-IV): sequencing the most valuable type-strain genomes for metagenomic binning, comparative biology and taxonomic classification.</title>
        <authorList>
            <person name="Goeker M."/>
        </authorList>
    </citation>
    <scope>NUCLEOTIDE SEQUENCE [LARGE SCALE GENOMIC DNA]</scope>
    <source>
        <strain evidence="1 2">DSM 24738</strain>
    </source>
</reference>
<name>A0ABS4GNK8_9BACL</name>
<accession>A0ABS4GNK8</accession>
<sequence length="54" mass="6038">MRRQYWYVLNDSGAPDEVSPYLISPNGSQRWVEGKETKTIPMGEGKGIPLANCP</sequence>
<dbReference type="EMBL" id="JAGGKT010000004">
    <property type="protein sequence ID" value="MBP1931860.1"/>
    <property type="molecule type" value="Genomic_DNA"/>
</dbReference>
<organism evidence="1 2">
    <name type="scientific">Ammoniphilus resinae</name>
    <dbReference type="NCBI Taxonomy" id="861532"/>
    <lineage>
        <taxon>Bacteria</taxon>
        <taxon>Bacillati</taxon>
        <taxon>Bacillota</taxon>
        <taxon>Bacilli</taxon>
        <taxon>Bacillales</taxon>
        <taxon>Paenibacillaceae</taxon>
        <taxon>Aneurinibacillus group</taxon>
        <taxon>Ammoniphilus</taxon>
    </lineage>
</organism>